<feature type="domain" description="Glucose-methanol-choline oxidoreductase C-terminal" evidence="6">
    <location>
        <begin position="64"/>
        <end position="175"/>
    </location>
</feature>
<evidence type="ECO:0000256" key="5">
    <source>
        <dbReference type="ARBA" id="ARBA00023002"/>
    </source>
</evidence>
<evidence type="ECO:0000256" key="3">
    <source>
        <dbReference type="ARBA" id="ARBA00022630"/>
    </source>
</evidence>
<keyword evidence="3" id="KW-0285">Flavoprotein</keyword>
<evidence type="ECO:0000256" key="4">
    <source>
        <dbReference type="ARBA" id="ARBA00022827"/>
    </source>
</evidence>
<dbReference type="Pfam" id="PF05199">
    <property type="entry name" value="GMC_oxred_C"/>
    <property type="match status" value="1"/>
</dbReference>
<comment type="cofactor">
    <cofactor evidence="1">
        <name>FAD</name>
        <dbReference type="ChEBI" id="CHEBI:57692"/>
    </cofactor>
</comment>
<dbReference type="Gene3D" id="3.50.50.60">
    <property type="entry name" value="FAD/NAD(P)-binding domain"/>
    <property type="match status" value="1"/>
</dbReference>
<gene>
    <name evidence="7" type="ORF">METZ01_LOCUS390701</name>
</gene>
<keyword evidence="5" id="KW-0560">Oxidoreductase</keyword>
<evidence type="ECO:0000259" key="6">
    <source>
        <dbReference type="Pfam" id="PF05199"/>
    </source>
</evidence>
<evidence type="ECO:0000256" key="2">
    <source>
        <dbReference type="ARBA" id="ARBA00010790"/>
    </source>
</evidence>
<dbReference type="InterPro" id="IPR036188">
    <property type="entry name" value="FAD/NAD-bd_sf"/>
</dbReference>
<name>A0A382UUM0_9ZZZZ</name>
<dbReference type="EMBL" id="UINC01146868">
    <property type="protein sequence ID" value="SVD37847.1"/>
    <property type="molecule type" value="Genomic_DNA"/>
</dbReference>
<dbReference type="PANTHER" id="PTHR42784:SF1">
    <property type="entry name" value="PYRANOSE 2-OXIDASE"/>
    <property type="match status" value="1"/>
</dbReference>
<reference evidence="7" key="1">
    <citation type="submission" date="2018-05" db="EMBL/GenBank/DDBJ databases">
        <authorList>
            <person name="Lanie J.A."/>
            <person name="Ng W.-L."/>
            <person name="Kazmierczak K.M."/>
            <person name="Andrzejewski T.M."/>
            <person name="Davidsen T.M."/>
            <person name="Wayne K.J."/>
            <person name="Tettelin H."/>
            <person name="Glass J.I."/>
            <person name="Rusch D."/>
            <person name="Podicherti R."/>
            <person name="Tsui H.-C.T."/>
            <person name="Winkler M.E."/>
        </authorList>
    </citation>
    <scope>NUCLEOTIDE SEQUENCE</scope>
</reference>
<dbReference type="InterPro" id="IPR051473">
    <property type="entry name" value="P2Ox-like"/>
</dbReference>
<evidence type="ECO:0000256" key="1">
    <source>
        <dbReference type="ARBA" id="ARBA00001974"/>
    </source>
</evidence>
<organism evidence="7">
    <name type="scientific">marine metagenome</name>
    <dbReference type="NCBI Taxonomy" id="408172"/>
    <lineage>
        <taxon>unclassified sequences</taxon>
        <taxon>metagenomes</taxon>
        <taxon>ecological metagenomes</taxon>
    </lineage>
</organism>
<dbReference type="InterPro" id="IPR007867">
    <property type="entry name" value="GMC_OxRtase_C"/>
</dbReference>
<dbReference type="GO" id="GO:0016614">
    <property type="term" value="F:oxidoreductase activity, acting on CH-OH group of donors"/>
    <property type="evidence" value="ECO:0007669"/>
    <property type="project" value="InterPro"/>
</dbReference>
<proteinExistence type="inferred from homology"/>
<evidence type="ECO:0000313" key="7">
    <source>
        <dbReference type="EMBL" id="SVD37847.1"/>
    </source>
</evidence>
<accession>A0A382UUM0</accession>
<dbReference type="SUPFAM" id="SSF51905">
    <property type="entry name" value="FAD/NAD(P)-binding domain"/>
    <property type="match status" value="1"/>
</dbReference>
<dbReference type="AlphaFoldDB" id="A0A382UUM0"/>
<sequence length="191" mass="20836">HIEIGGGYQMPSIGMFGGAANRAGYGSAIKEQAYQGYGTQVSFAGRGEMIPNEATYCEIDPNVVDRYGIPVLRFHFKWSDYELNQAKHMNSVFSELITSMGGTPQPPGRRDAEGISIGGSIIHEVGAVRMGDNPQESVLNQFCQAHDTRNLFVCDAGSFVSNPDKNPTLTINALAWRASDYLANEMRRGVL</sequence>
<feature type="non-terminal residue" evidence="7">
    <location>
        <position position="1"/>
    </location>
</feature>
<comment type="similarity">
    <text evidence="2">Belongs to the GMC oxidoreductase family.</text>
</comment>
<protein>
    <recommendedName>
        <fullName evidence="6">Glucose-methanol-choline oxidoreductase C-terminal domain-containing protein</fullName>
    </recommendedName>
</protein>
<keyword evidence="4" id="KW-0274">FAD</keyword>
<dbReference type="PANTHER" id="PTHR42784">
    <property type="entry name" value="PYRANOSE 2-OXIDASE"/>
    <property type="match status" value="1"/>
</dbReference>